<evidence type="ECO:0000313" key="1">
    <source>
        <dbReference type="EMBL" id="GAA4242128.1"/>
    </source>
</evidence>
<dbReference type="EMBL" id="BAABCB010000008">
    <property type="protein sequence ID" value="GAA4242128.1"/>
    <property type="molecule type" value="Genomic_DNA"/>
</dbReference>
<gene>
    <name evidence="1" type="ORF">GCM10022292_11230</name>
</gene>
<keyword evidence="2" id="KW-1185">Reference proteome</keyword>
<evidence type="ECO:0008006" key="3">
    <source>
        <dbReference type="Google" id="ProtNLM"/>
    </source>
</evidence>
<proteinExistence type="predicted"/>
<evidence type="ECO:0000313" key="2">
    <source>
        <dbReference type="Proteomes" id="UP001501682"/>
    </source>
</evidence>
<name>A0ABP8CQK3_9FLAO</name>
<comment type="caution">
    <text evidence="1">The sequence shown here is derived from an EMBL/GenBank/DDBJ whole genome shotgun (WGS) entry which is preliminary data.</text>
</comment>
<organism evidence="1 2">
    <name type="scientific">Winogradskyella damuponensis</name>
    <dbReference type="NCBI Taxonomy" id="943939"/>
    <lineage>
        <taxon>Bacteria</taxon>
        <taxon>Pseudomonadati</taxon>
        <taxon>Bacteroidota</taxon>
        <taxon>Flavobacteriia</taxon>
        <taxon>Flavobacteriales</taxon>
        <taxon>Flavobacteriaceae</taxon>
        <taxon>Winogradskyella</taxon>
    </lineage>
</organism>
<sequence length="208" mass="24697">MNSCQNEKKLNGTWISAYKHEENDTLKYDLSGVPFNEIWEFNDGTLKIQRYKYDFFYEDISSFKFKLKGNKFVVDEAEPYLSDIIEPITKDSFQLSGFSYGNSKLVYKKLDDSLKNNSADFKLTGNKYIRNFKKWTDTIHFVNESVYTSSGWSMENSELKWERINYNGFDILFTDIYIPFILKKKVGNKIYVTTFDKKKEDYILEEIE</sequence>
<accession>A0ABP8CQK3</accession>
<protein>
    <recommendedName>
        <fullName evidence="3">Lipocalin-like domain-containing protein</fullName>
    </recommendedName>
</protein>
<reference evidence="2" key="1">
    <citation type="journal article" date="2019" name="Int. J. Syst. Evol. Microbiol.">
        <title>The Global Catalogue of Microorganisms (GCM) 10K type strain sequencing project: providing services to taxonomists for standard genome sequencing and annotation.</title>
        <authorList>
            <consortium name="The Broad Institute Genomics Platform"/>
            <consortium name="The Broad Institute Genome Sequencing Center for Infectious Disease"/>
            <person name="Wu L."/>
            <person name="Ma J."/>
        </authorList>
    </citation>
    <scope>NUCLEOTIDE SEQUENCE [LARGE SCALE GENOMIC DNA]</scope>
    <source>
        <strain evidence="2">JCM 17633</strain>
    </source>
</reference>
<dbReference type="Proteomes" id="UP001501682">
    <property type="component" value="Unassembled WGS sequence"/>
</dbReference>